<accession>A0A914QDG5</accession>
<evidence type="ECO:0000256" key="1">
    <source>
        <dbReference type="PROSITE-ProRule" id="PRU00047"/>
    </source>
</evidence>
<feature type="domain" description="CCHC-type" evidence="3">
    <location>
        <begin position="51"/>
        <end position="66"/>
    </location>
</feature>
<name>A0A914QDG5_9BILA</name>
<proteinExistence type="predicted"/>
<keyword evidence="1" id="KW-0863">Zinc-finger</keyword>
<keyword evidence="4" id="KW-1185">Reference proteome</keyword>
<dbReference type="InterPro" id="IPR036875">
    <property type="entry name" value="Znf_CCHC_sf"/>
</dbReference>
<evidence type="ECO:0000259" key="3">
    <source>
        <dbReference type="PROSITE" id="PS50158"/>
    </source>
</evidence>
<dbReference type="SMART" id="SM00343">
    <property type="entry name" value="ZnF_C2HC"/>
    <property type="match status" value="3"/>
</dbReference>
<feature type="region of interest" description="Disordered" evidence="2">
    <location>
        <begin position="224"/>
        <end position="253"/>
    </location>
</feature>
<dbReference type="InterPro" id="IPR001878">
    <property type="entry name" value="Znf_CCHC"/>
</dbReference>
<dbReference type="PROSITE" id="PS50158">
    <property type="entry name" value="ZF_CCHC"/>
    <property type="match status" value="3"/>
</dbReference>
<sequence length="253" mass="28200">MSGGRTCYKCQQEGHMARECPNAESGGGCGFSRGGGRGGYSHGGGGGRRSCYNCGNADHISHDCDQPRNMDNVKCYNCKGFGHMSRNCTQDGGSNSFAGSSRSENGGFGHRGSDHHSGVNQSCHPNMNFNLQKLRCWNCKLKHSLTTECPFKYCVFCWYQLIPGTIHKCDREWVKNLCNCNSQGDYRKIFHQGIETGWSWKQLYRMFLQMRHDAGNSIAVQVPEGEELSEAETPPKKKKAKIDISSDEEDFLV</sequence>
<dbReference type="GO" id="GO:0003676">
    <property type="term" value="F:nucleic acid binding"/>
    <property type="evidence" value="ECO:0007669"/>
    <property type="project" value="InterPro"/>
</dbReference>
<keyword evidence="1" id="KW-0862">Zinc</keyword>
<feature type="domain" description="CCHC-type" evidence="3">
    <location>
        <begin position="7"/>
        <end position="22"/>
    </location>
</feature>
<dbReference type="Proteomes" id="UP000887578">
    <property type="component" value="Unplaced"/>
</dbReference>
<protein>
    <submittedName>
        <fullName evidence="5">CCHC-type domain-containing protein</fullName>
    </submittedName>
</protein>
<dbReference type="SUPFAM" id="SSF57756">
    <property type="entry name" value="Retrovirus zinc finger-like domains"/>
    <property type="match status" value="2"/>
</dbReference>
<dbReference type="FunFam" id="4.10.60.10:FF:000034">
    <property type="entry name" value="Universal minicircle sequence binding protein (UMSBP), putative"/>
    <property type="match status" value="1"/>
</dbReference>
<feature type="domain" description="CCHC-type" evidence="3">
    <location>
        <begin position="74"/>
        <end position="90"/>
    </location>
</feature>
<reference evidence="5" key="1">
    <citation type="submission" date="2022-11" db="UniProtKB">
        <authorList>
            <consortium name="WormBaseParasite"/>
        </authorList>
    </citation>
    <scope>IDENTIFICATION</scope>
</reference>
<evidence type="ECO:0000313" key="5">
    <source>
        <dbReference type="WBParaSite" id="PDA_v2.g25205.t1"/>
    </source>
</evidence>
<dbReference type="GO" id="GO:0008270">
    <property type="term" value="F:zinc ion binding"/>
    <property type="evidence" value="ECO:0007669"/>
    <property type="project" value="UniProtKB-KW"/>
</dbReference>
<dbReference type="AlphaFoldDB" id="A0A914QDG5"/>
<evidence type="ECO:0000256" key="2">
    <source>
        <dbReference type="SAM" id="MobiDB-lite"/>
    </source>
</evidence>
<dbReference type="Pfam" id="PF00098">
    <property type="entry name" value="zf-CCHC"/>
    <property type="match status" value="3"/>
</dbReference>
<organism evidence="4 5">
    <name type="scientific">Panagrolaimus davidi</name>
    <dbReference type="NCBI Taxonomy" id="227884"/>
    <lineage>
        <taxon>Eukaryota</taxon>
        <taxon>Metazoa</taxon>
        <taxon>Ecdysozoa</taxon>
        <taxon>Nematoda</taxon>
        <taxon>Chromadorea</taxon>
        <taxon>Rhabditida</taxon>
        <taxon>Tylenchina</taxon>
        <taxon>Panagrolaimomorpha</taxon>
        <taxon>Panagrolaimoidea</taxon>
        <taxon>Panagrolaimidae</taxon>
        <taxon>Panagrolaimus</taxon>
    </lineage>
</organism>
<dbReference type="GO" id="GO:0019899">
    <property type="term" value="F:enzyme binding"/>
    <property type="evidence" value="ECO:0007669"/>
    <property type="project" value="UniProtKB-ARBA"/>
</dbReference>
<evidence type="ECO:0000313" key="4">
    <source>
        <dbReference type="Proteomes" id="UP000887578"/>
    </source>
</evidence>
<keyword evidence="1" id="KW-0479">Metal-binding</keyword>
<dbReference type="WBParaSite" id="PDA_v2.g25205.t1">
    <property type="protein sequence ID" value="PDA_v2.g25205.t1"/>
    <property type="gene ID" value="PDA_v2.g25205"/>
</dbReference>
<dbReference type="Gene3D" id="4.10.60.10">
    <property type="entry name" value="Zinc finger, CCHC-type"/>
    <property type="match status" value="2"/>
</dbReference>